<evidence type="ECO:0000313" key="5">
    <source>
        <dbReference type="EMBL" id="MFD5103299.1"/>
    </source>
</evidence>
<protein>
    <recommendedName>
        <fullName evidence="3">Signal peptidase I</fullName>
        <ecNumber evidence="3">3.4.21.89</ecNumber>
    </recommendedName>
</protein>
<comment type="subcellular location">
    <subcellularLocation>
        <location evidence="1">Cell membrane</location>
        <topology evidence="1">Single-pass type II membrane protein</topology>
    </subcellularLocation>
    <subcellularLocation>
        <location evidence="3">Membrane</location>
        <topology evidence="3">Single-pass type II membrane protein</topology>
    </subcellularLocation>
</comment>
<keyword evidence="3" id="KW-0472">Membrane</keyword>
<keyword evidence="3" id="KW-0645">Protease</keyword>
<gene>
    <name evidence="5" type="primary">lepB</name>
    <name evidence="5" type="ORF">ACFWJN_30630</name>
</gene>
<dbReference type="Proteomes" id="UP001598448">
    <property type="component" value="Unassembled WGS sequence"/>
</dbReference>
<comment type="caution">
    <text evidence="5">The sequence shown here is derived from an EMBL/GenBank/DDBJ whole genome shotgun (WGS) entry which is preliminary data.</text>
</comment>
<keyword evidence="3" id="KW-0812">Transmembrane</keyword>
<comment type="caution">
    <text evidence="3">Lacks conserved residue(s) required for the propagation of feature annotation.</text>
</comment>
<dbReference type="PRINTS" id="PR00727">
    <property type="entry name" value="LEADERPTASE"/>
</dbReference>
<dbReference type="EC" id="3.4.21.89" evidence="3"/>
<dbReference type="PANTHER" id="PTHR43390:SF1">
    <property type="entry name" value="CHLOROPLAST PROCESSING PEPTIDASE"/>
    <property type="match status" value="1"/>
</dbReference>
<feature type="transmembrane region" description="Helical" evidence="3">
    <location>
        <begin position="16"/>
        <end position="37"/>
    </location>
</feature>
<dbReference type="SUPFAM" id="SSF51306">
    <property type="entry name" value="LexA/Signal peptidase"/>
    <property type="match status" value="1"/>
</dbReference>
<dbReference type="InterPro" id="IPR000223">
    <property type="entry name" value="Pept_S26A_signal_pept_1"/>
</dbReference>
<proteinExistence type="inferred from homology"/>
<dbReference type="PANTHER" id="PTHR43390">
    <property type="entry name" value="SIGNAL PEPTIDASE I"/>
    <property type="match status" value="1"/>
</dbReference>
<dbReference type="RefSeq" id="WP_386721475.1">
    <property type="nucleotide sequence ID" value="NZ_JBHXIJ010000364.1"/>
</dbReference>
<dbReference type="Pfam" id="PF10502">
    <property type="entry name" value="Peptidase_S26"/>
    <property type="match status" value="1"/>
</dbReference>
<dbReference type="CDD" id="cd06530">
    <property type="entry name" value="S26_SPase_I"/>
    <property type="match status" value="1"/>
</dbReference>
<evidence type="ECO:0000259" key="4">
    <source>
        <dbReference type="Pfam" id="PF10502"/>
    </source>
</evidence>
<organism evidence="5 6">
    <name type="scientific">Streptomyces albidochromogenes</name>
    <dbReference type="NCBI Taxonomy" id="329524"/>
    <lineage>
        <taxon>Bacteria</taxon>
        <taxon>Bacillati</taxon>
        <taxon>Actinomycetota</taxon>
        <taxon>Actinomycetes</taxon>
        <taxon>Kitasatosporales</taxon>
        <taxon>Streptomycetaceae</taxon>
        <taxon>Streptomyces</taxon>
    </lineage>
</organism>
<name>A0ABW6FWF3_9ACTN</name>
<comment type="similarity">
    <text evidence="2 3">Belongs to the peptidase S26 family.</text>
</comment>
<accession>A0ABW6FWF3</accession>
<keyword evidence="3" id="KW-1133">Transmembrane helix</keyword>
<dbReference type="NCBIfam" id="TIGR02227">
    <property type="entry name" value="sigpep_I_bact"/>
    <property type="match status" value="1"/>
</dbReference>
<feature type="transmembrane region" description="Helical" evidence="3">
    <location>
        <begin position="186"/>
        <end position="212"/>
    </location>
</feature>
<dbReference type="Gene3D" id="2.10.109.10">
    <property type="entry name" value="Umud Fragment, subunit A"/>
    <property type="match status" value="1"/>
</dbReference>
<evidence type="ECO:0000256" key="3">
    <source>
        <dbReference type="RuleBase" id="RU362042"/>
    </source>
</evidence>
<dbReference type="GO" id="GO:0009003">
    <property type="term" value="F:signal peptidase activity"/>
    <property type="evidence" value="ECO:0007669"/>
    <property type="project" value="UniProtKB-EC"/>
</dbReference>
<dbReference type="InterPro" id="IPR036286">
    <property type="entry name" value="LexA/Signal_pep-like_sf"/>
</dbReference>
<evidence type="ECO:0000256" key="1">
    <source>
        <dbReference type="ARBA" id="ARBA00004401"/>
    </source>
</evidence>
<feature type="domain" description="Peptidase S26" evidence="4">
    <location>
        <begin position="41"/>
        <end position="173"/>
    </location>
</feature>
<keyword evidence="3 5" id="KW-0378">Hydrolase</keyword>
<evidence type="ECO:0000256" key="2">
    <source>
        <dbReference type="ARBA" id="ARBA00009370"/>
    </source>
</evidence>
<dbReference type="InterPro" id="IPR019533">
    <property type="entry name" value="Peptidase_S26"/>
</dbReference>
<reference evidence="5 6" key="1">
    <citation type="submission" date="2024-09" db="EMBL/GenBank/DDBJ databases">
        <title>The Natural Products Discovery Center: Release of the First 8490 Sequenced Strains for Exploring Actinobacteria Biosynthetic Diversity.</title>
        <authorList>
            <person name="Kalkreuter E."/>
            <person name="Kautsar S.A."/>
            <person name="Yang D."/>
            <person name="Bader C.D."/>
            <person name="Teijaro C.N."/>
            <person name="Fluegel L."/>
            <person name="Davis C.M."/>
            <person name="Simpson J.R."/>
            <person name="Lauterbach L."/>
            <person name="Steele A.D."/>
            <person name="Gui C."/>
            <person name="Meng S."/>
            <person name="Li G."/>
            <person name="Viehrig K."/>
            <person name="Ye F."/>
            <person name="Su P."/>
            <person name="Kiefer A.F."/>
            <person name="Nichols A."/>
            <person name="Cepeda A.J."/>
            <person name="Yan W."/>
            <person name="Fan B."/>
            <person name="Jiang Y."/>
            <person name="Adhikari A."/>
            <person name="Zheng C.-J."/>
            <person name="Schuster L."/>
            <person name="Cowan T.M."/>
            <person name="Smanski M.J."/>
            <person name="Chevrette M.G."/>
            <person name="De Carvalho L.P.S."/>
            <person name="Shen B."/>
        </authorList>
    </citation>
    <scope>NUCLEOTIDE SEQUENCE [LARGE SCALE GENOMIC DNA]</scope>
    <source>
        <strain evidence="5 6">NPDC058348</strain>
    </source>
</reference>
<sequence>MRQAAVAGGRRPGRGLGVAAVVLLPAGAVLVTAGLVLGRGGHQASEVGSESMDPTYRQGDWIVTEEIGGEDIRRGDVVLSFIPERVPEGLALQRVVALGGDRIAHRRGDDALTLNGRPLDEPYVRAGEPGDGVTSFDVKVPEGRMFLLGDNRGNSRDSRSFLSERSGSVAVGAVRARVLDDWTVPVLLVAGGFVGVVLLLVGGGLGVASLLAGRRRAVVAPEWAAMPPPVR</sequence>
<comment type="catalytic activity">
    <reaction evidence="3">
        <text>Cleavage of hydrophobic, N-terminal signal or leader sequences from secreted and periplasmic proteins.</text>
        <dbReference type="EC" id="3.4.21.89"/>
    </reaction>
</comment>
<dbReference type="EMBL" id="JBHXIJ010000364">
    <property type="protein sequence ID" value="MFD5103299.1"/>
    <property type="molecule type" value="Genomic_DNA"/>
</dbReference>
<evidence type="ECO:0000313" key="6">
    <source>
        <dbReference type="Proteomes" id="UP001598448"/>
    </source>
</evidence>
<keyword evidence="6" id="KW-1185">Reference proteome</keyword>